<dbReference type="EMBL" id="JBHUDE010000008">
    <property type="protein sequence ID" value="MFD1606509.1"/>
    <property type="molecule type" value="Genomic_DNA"/>
</dbReference>
<gene>
    <name evidence="2" type="ORF">ACFSBH_02365</name>
</gene>
<dbReference type="Pfam" id="PF03471">
    <property type="entry name" value="CorC_HlyC"/>
    <property type="match status" value="1"/>
</dbReference>
<dbReference type="InterPro" id="IPR036318">
    <property type="entry name" value="FAD-bd_PCMH-like_sf"/>
</dbReference>
<dbReference type="SUPFAM" id="SSF56176">
    <property type="entry name" value="FAD-binding/transporter-associated domain-like"/>
    <property type="match status" value="1"/>
</dbReference>
<feature type="domain" description="Transporter-associated" evidence="1">
    <location>
        <begin position="14"/>
        <end position="66"/>
    </location>
</feature>
<evidence type="ECO:0000313" key="2">
    <source>
        <dbReference type="EMBL" id="MFD1606509.1"/>
    </source>
</evidence>
<comment type="caution">
    <text evidence="2">The sequence shown here is derived from an EMBL/GenBank/DDBJ whole genome shotgun (WGS) entry which is preliminary data.</text>
</comment>
<proteinExistence type="predicted"/>
<evidence type="ECO:0000259" key="1">
    <source>
        <dbReference type="Pfam" id="PF03471"/>
    </source>
</evidence>
<dbReference type="InterPro" id="IPR016169">
    <property type="entry name" value="FAD-bd_PCMH_sub2"/>
</dbReference>
<accession>A0ABW4HLM7</accession>
<dbReference type="RefSeq" id="WP_379595884.1">
    <property type="nucleotide sequence ID" value="NZ_JBHUDE010000008.1"/>
</dbReference>
<dbReference type="InterPro" id="IPR005170">
    <property type="entry name" value="Transptr-assoc_dom"/>
</dbReference>
<evidence type="ECO:0000313" key="3">
    <source>
        <dbReference type="Proteomes" id="UP001597221"/>
    </source>
</evidence>
<protein>
    <submittedName>
        <fullName evidence="2">Transporter associated domain-containing protein</fullName>
    </submittedName>
</protein>
<sequence>MQWKNPPSSFKYNFYTDIPEEEDVLAGYLLKELIDFPEKGQVIELNDLTFKILEIKDRSIRKVKIVK</sequence>
<keyword evidence="3" id="KW-1185">Reference proteome</keyword>
<organism evidence="2 3">
    <name type="scientific">Oceanobacillus luteolus</name>
    <dbReference type="NCBI Taxonomy" id="1274358"/>
    <lineage>
        <taxon>Bacteria</taxon>
        <taxon>Bacillati</taxon>
        <taxon>Bacillota</taxon>
        <taxon>Bacilli</taxon>
        <taxon>Bacillales</taxon>
        <taxon>Bacillaceae</taxon>
        <taxon>Oceanobacillus</taxon>
    </lineage>
</organism>
<reference evidence="3" key="1">
    <citation type="journal article" date="2019" name="Int. J. Syst. Evol. Microbiol.">
        <title>The Global Catalogue of Microorganisms (GCM) 10K type strain sequencing project: providing services to taxonomists for standard genome sequencing and annotation.</title>
        <authorList>
            <consortium name="The Broad Institute Genomics Platform"/>
            <consortium name="The Broad Institute Genome Sequencing Center for Infectious Disease"/>
            <person name="Wu L."/>
            <person name="Ma J."/>
        </authorList>
    </citation>
    <scope>NUCLEOTIDE SEQUENCE [LARGE SCALE GENOMIC DNA]</scope>
    <source>
        <strain evidence="3">CGMCC 1.12376</strain>
    </source>
</reference>
<dbReference type="Proteomes" id="UP001597221">
    <property type="component" value="Unassembled WGS sequence"/>
</dbReference>
<dbReference type="Gene3D" id="3.30.465.10">
    <property type="match status" value="1"/>
</dbReference>
<name>A0ABW4HLM7_9BACI</name>